<reference evidence="2 3" key="1">
    <citation type="journal article" date="2019" name="Nat. Ecol. Evol.">
        <title>Megaphylogeny resolves global patterns of mushroom evolution.</title>
        <authorList>
            <person name="Varga T."/>
            <person name="Krizsan K."/>
            <person name="Foldi C."/>
            <person name="Dima B."/>
            <person name="Sanchez-Garcia M."/>
            <person name="Sanchez-Ramirez S."/>
            <person name="Szollosi G.J."/>
            <person name="Szarkandi J.G."/>
            <person name="Papp V."/>
            <person name="Albert L."/>
            <person name="Andreopoulos W."/>
            <person name="Angelini C."/>
            <person name="Antonin V."/>
            <person name="Barry K.W."/>
            <person name="Bougher N.L."/>
            <person name="Buchanan P."/>
            <person name="Buyck B."/>
            <person name="Bense V."/>
            <person name="Catcheside P."/>
            <person name="Chovatia M."/>
            <person name="Cooper J."/>
            <person name="Damon W."/>
            <person name="Desjardin D."/>
            <person name="Finy P."/>
            <person name="Geml J."/>
            <person name="Haridas S."/>
            <person name="Hughes K."/>
            <person name="Justo A."/>
            <person name="Karasinski D."/>
            <person name="Kautmanova I."/>
            <person name="Kiss B."/>
            <person name="Kocsube S."/>
            <person name="Kotiranta H."/>
            <person name="LaButti K.M."/>
            <person name="Lechner B.E."/>
            <person name="Liimatainen K."/>
            <person name="Lipzen A."/>
            <person name="Lukacs Z."/>
            <person name="Mihaltcheva S."/>
            <person name="Morgado L.N."/>
            <person name="Niskanen T."/>
            <person name="Noordeloos M.E."/>
            <person name="Ohm R.A."/>
            <person name="Ortiz-Santana B."/>
            <person name="Ovrebo C."/>
            <person name="Racz N."/>
            <person name="Riley R."/>
            <person name="Savchenko A."/>
            <person name="Shiryaev A."/>
            <person name="Soop K."/>
            <person name="Spirin V."/>
            <person name="Szebenyi C."/>
            <person name="Tomsovsky M."/>
            <person name="Tulloss R.E."/>
            <person name="Uehling J."/>
            <person name="Grigoriev I.V."/>
            <person name="Vagvolgyi C."/>
            <person name="Papp T."/>
            <person name="Martin F.M."/>
            <person name="Miettinen O."/>
            <person name="Hibbett D.S."/>
            <person name="Nagy L.G."/>
        </authorList>
    </citation>
    <scope>NUCLEOTIDE SEQUENCE [LARGE SCALE GENOMIC DNA]</scope>
    <source>
        <strain evidence="2 3">CBS 962.96</strain>
    </source>
</reference>
<proteinExistence type="predicted"/>
<evidence type="ECO:0000313" key="3">
    <source>
        <dbReference type="Proteomes" id="UP000297245"/>
    </source>
</evidence>
<dbReference type="EMBL" id="ML179553">
    <property type="protein sequence ID" value="THU85328.1"/>
    <property type="molecule type" value="Genomic_DNA"/>
</dbReference>
<accession>A0A4S8LAM2</accession>
<feature type="region of interest" description="Disordered" evidence="1">
    <location>
        <begin position="65"/>
        <end position="89"/>
    </location>
</feature>
<feature type="compositionally biased region" description="Basic and acidic residues" evidence="1">
    <location>
        <begin position="138"/>
        <end position="152"/>
    </location>
</feature>
<keyword evidence="3" id="KW-1185">Reference proteome</keyword>
<dbReference type="AlphaFoldDB" id="A0A4S8LAM2"/>
<gene>
    <name evidence="2" type="ORF">K435DRAFT_869388</name>
</gene>
<dbReference type="Proteomes" id="UP000297245">
    <property type="component" value="Unassembled WGS sequence"/>
</dbReference>
<evidence type="ECO:0000256" key="1">
    <source>
        <dbReference type="SAM" id="MobiDB-lite"/>
    </source>
</evidence>
<sequence>MFDISSSEKGSTTSSKLTTLNKRIWDMGSLSLELFLCIIMINSMSNVPDLRATCENVAQQQSSARVNSQFAQSDRTNPDLTKNPTTRKYDSSDIKRALDMAQGLVDSDSKTTDIPLPIGHTKDYCVSPGGGMAGKTITESRDARLKDREKKGNGTSGEVKKPNYHVVESNRQAYIIDVVTNTVLRTVPSG</sequence>
<evidence type="ECO:0000313" key="2">
    <source>
        <dbReference type="EMBL" id="THU85328.1"/>
    </source>
</evidence>
<feature type="region of interest" description="Disordered" evidence="1">
    <location>
        <begin position="131"/>
        <end position="164"/>
    </location>
</feature>
<protein>
    <submittedName>
        <fullName evidence="2">Uncharacterized protein</fullName>
    </submittedName>
</protein>
<feature type="compositionally biased region" description="Polar residues" evidence="1">
    <location>
        <begin position="65"/>
        <end position="86"/>
    </location>
</feature>
<dbReference type="OrthoDB" id="2941894at2759"/>
<organism evidence="2 3">
    <name type="scientific">Dendrothele bispora (strain CBS 962.96)</name>
    <dbReference type="NCBI Taxonomy" id="1314807"/>
    <lineage>
        <taxon>Eukaryota</taxon>
        <taxon>Fungi</taxon>
        <taxon>Dikarya</taxon>
        <taxon>Basidiomycota</taxon>
        <taxon>Agaricomycotina</taxon>
        <taxon>Agaricomycetes</taxon>
        <taxon>Agaricomycetidae</taxon>
        <taxon>Agaricales</taxon>
        <taxon>Agaricales incertae sedis</taxon>
        <taxon>Dendrothele</taxon>
    </lineage>
</organism>
<name>A0A4S8LAM2_DENBC</name>